<organism evidence="4 5">
    <name type="scientific">Desulfosporosinus acidiphilus (strain DSM 22704 / JCM 16185 / SJ4)</name>
    <dbReference type="NCBI Taxonomy" id="646529"/>
    <lineage>
        <taxon>Bacteria</taxon>
        <taxon>Bacillati</taxon>
        <taxon>Bacillota</taxon>
        <taxon>Clostridia</taxon>
        <taxon>Eubacteriales</taxon>
        <taxon>Desulfitobacteriaceae</taxon>
        <taxon>Desulfosporosinus</taxon>
    </lineage>
</organism>
<feature type="domain" description="Alcohol dehydrogenase iron-type/glycerol dehydrogenase GldA" evidence="2">
    <location>
        <begin position="9"/>
        <end position="177"/>
    </location>
</feature>
<dbReference type="InterPro" id="IPR056798">
    <property type="entry name" value="ADH_Fe_C"/>
</dbReference>
<dbReference type="STRING" id="646529.Desaci_4529"/>
<dbReference type="Pfam" id="PF00465">
    <property type="entry name" value="Fe-ADH"/>
    <property type="match status" value="1"/>
</dbReference>
<dbReference type="InterPro" id="IPR018211">
    <property type="entry name" value="ADH_Fe_CS"/>
</dbReference>
<dbReference type="EMBL" id="CP003639">
    <property type="protein sequence ID" value="AFM43369.1"/>
    <property type="molecule type" value="Genomic_DNA"/>
</dbReference>
<dbReference type="PROSITE" id="PS00913">
    <property type="entry name" value="ADH_IRON_1"/>
    <property type="match status" value="1"/>
</dbReference>
<keyword evidence="1" id="KW-0560">Oxidoreductase</keyword>
<accession>I4DC45</accession>
<dbReference type="PANTHER" id="PTHR11496">
    <property type="entry name" value="ALCOHOL DEHYDROGENASE"/>
    <property type="match status" value="1"/>
</dbReference>
<dbReference type="SUPFAM" id="SSF56796">
    <property type="entry name" value="Dehydroquinate synthase-like"/>
    <property type="match status" value="1"/>
</dbReference>
<dbReference type="RefSeq" id="WP_014829352.1">
    <property type="nucleotide sequence ID" value="NC_018068.1"/>
</dbReference>
<dbReference type="InterPro" id="IPR001670">
    <property type="entry name" value="ADH_Fe/GldA"/>
</dbReference>
<dbReference type="InterPro" id="IPR034802">
    <property type="entry name" value="NADPH_BDH"/>
</dbReference>
<reference evidence="4 5" key="1">
    <citation type="journal article" date="2012" name="J. Bacteriol.">
        <title>Complete genome sequences of Desulfosporosinus orientis DSM765T, Desulfosporosinus youngiae DSM17734T, Desulfosporosinus meridiei DSM13257T, and Desulfosporosinus acidiphilus DSM22704T.</title>
        <authorList>
            <person name="Pester M."/>
            <person name="Brambilla E."/>
            <person name="Alazard D."/>
            <person name="Rattei T."/>
            <person name="Weinmaier T."/>
            <person name="Han J."/>
            <person name="Lucas S."/>
            <person name="Lapidus A."/>
            <person name="Cheng J.F."/>
            <person name="Goodwin L."/>
            <person name="Pitluck S."/>
            <person name="Peters L."/>
            <person name="Ovchinnikova G."/>
            <person name="Teshima H."/>
            <person name="Detter J.C."/>
            <person name="Han C.S."/>
            <person name="Tapia R."/>
            <person name="Land M.L."/>
            <person name="Hauser L."/>
            <person name="Kyrpides N.C."/>
            <person name="Ivanova N.N."/>
            <person name="Pagani I."/>
            <person name="Huntmann M."/>
            <person name="Wei C.L."/>
            <person name="Davenport K.W."/>
            <person name="Daligault H."/>
            <person name="Chain P.S."/>
            <person name="Chen A."/>
            <person name="Mavromatis K."/>
            <person name="Markowitz V."/>
            <person name="Szeto E."/>
            <person name="Mikhailova N."/>
            <person name="Pati A."/>
            <person name="Wagner M."/>
            <person name="Woyke T."/>
            <person name="Ollivier B."/>
            <person name="Klenk H.P."/>
            <person name="Spring S."/>
            <person name="Loy A."/>
        </authorList>
    </citation>
    <scope>NUCLEOTIDE SEQUENCE [LARGE SCALE GENOMIC DNA]</scope>
    <source>
        <strain evidence="5">DSM 22704 / JCM 16185 / SJ4</strain>
    </source>
</reference>
<sequence>MALQWFRVPRDVVFGTGTIEYVKQLKGSRAFISTGKGSMKTNGVLDKVISYLEEVGIESTVFDGVEGDPSIATVYRGVEKMKEFAPDLIIGLGGCSAIDAAKTMWVFYEYPNLSFNDIKDPFTIPELRKKAKFVAIPSTSGTGTEVTCVAVITDNQTGIKYPLASYEITPDIAIVDPEICKTMPPNVTADTGMDALSHSFEAYVSTMANEYTDTFSLESIKMISEWLPKAFADGEDIEARTKMHIAQNFAGIAFSNAILGLVHSMSHKCNTKVPLTHGRCNALLMPAVIQYNAKTAGARYAKIARTLGLAGNIDEDLVKALVEKVRDMNKSFGIPLTLKEAGLSEESFLAELKATSEAALNDPCTGTNPRKPTVEDIMELYKAAYYGSDVTI</sequence>
<dbReference type="Proteomes" id="UP000002892">
    <property type="component" value="Chromosome"/>
</dbReference>
<dbReference type="Pfam" id="PF25137">
    <property type="entry name" value="ADH_Fe_C"/>
    <property type="match status" value="1"/>
</dbReference>
<dbReference type="Gene3D" id="1.20.1090.10">
    <property type="entry name" value="Dehydroquinate synthase-like - alpha domain"/>
    <property type="match status" value="1"/>
</dbReference>
<dbReference type="InterPro" id="IPR039697">
    <property type="entry name" value="Alcohol_dehydrogenase_Fe"/>
</dbReference>
<name>I4DC45_DESAJ</name>
<dbReference type="GO" id="GO:0046872">
    <property type="term" value="F:metal ion binding"/>
    <property type="evidence" value="ECO:0007669"/>
    <property type="project" value="InterPro"/>
</dbReference>
<dbReference type="FunFam" id="1.20.1090.10:FF:000001">
    <property type="entry name" value="Aldehyde-alcohol dehydrogenase"/>
    <property type="match status" value="1"/>
</dbReference>
<evidence type="ECO:0000256" key="1">
    <source>
        <dbReference type="ARBA" id="ARBA00023002"/>
    </source>
</evidence>
<evidence type="ECO:0000259" key="3">
    <source>
        <dbReference type="Pfam" id="PF25137"/>
    </source>
</evidence>
<gene>
    <name evidence="4" type="ordered locus">Desaci_4529</name>
</gene>
<evidence type="ECO:0000313" key="5">
    <source>
        <dbReference type="Proteomes" id="UP000002892"/>
    </source>
</evidence>
<keyword evidence="5" id="KW-1185">Reference proteome</keyword>
<dbReference type="HOGENOM" id="CLU_007207_0_0_9"/>
<dbReference type="CDD" id="cd08179">
    <property type="entry name" value="NADPH_BDH"/>
    <property type="match status" value="1"/>
</dbReference>
<proteinExistence type="predicted"/>
<dbReference type="GO" id="GO:0004022">
    <property type="term" value="F:alcohol dehydrogenase (NAD+) activity"/>
    <property type="evidence" value="ECO:0007669"/>
    <property type="project" value="TreeGrafter"/>
</dbReference>
<dbReference type="Gene3D" id="3.40.50.1970">
    <property type="match status" value="1"/>
</dbReference>
<feature type="domain" description="Fe-containing alcohol dehydrogenase-like C-terminal" evidence="3">
    <location>
        <begin position="188"/>
        <end position="385"/>
    </location>
</feature>
<dbReference type="AlphaFoldDB" id="I4DC45"/>
<dbReference type="FunFam" id="3.40.50.1970:FF:000003">
    <property type="entry name" value="Alcohol dehydrogenase, iron-containing"/>
    <property type="match status" value="1"/>
</dbReference>
<dbReference type="KEGG" id="dai:Desaci_4529"/>
<evidence type="ECO:0000313" key="4">
    <source>
        <dbReference type="EMBL" id="AFM43369.1"/>
    </source>
</evidence>
<protein>
    <submittedName>
        <fullName evidence="4">Alcohol dehydrogenase, class IV</fullName>
    </submittedName>
</protein>
<evidence type="ECO:0000259" key="2">
    <source>
        <dbReference type="Pfam" id="PF00465"/>
    </source>
</evidence>
<dbReference type="eggNOG" id="COG1454">
    <property type="taxonomic scope" value="Bacteria"/>
</dbReference>
<dbReference type="PANTHER" id="PTHR11496:SF83">
    <property type="entry name" value="HYDROXYACID-OXOACID TRANSHYDROGENASE, MITOCHONDRIAL"/>
    <property type="match status" value="1"/>
</dbReference>